<keyword evidence="3 5" id="KW-1133">Transmembrane helix</keyword>
<feature type="transmembrane region" description="Helical" evidence="5">
    <location>
        <begin position="172"/>
        <end position="190"/>
    </location>
</feature>
<comment type="caution">
    <text evidence="6">The sequence shown here is derived from an EMBL/GenBank/DDBJ whole genome shotgun (WGS) entry which is preliminary data.</text>
</comment>
<dbReference type="HOGENOM" id="CLU_065797_2_0_4"/>
<dbReference type="Pfam" id="PF04610">
    <property type="entry name" value="TrbL"/>
    <property type="match status" value="1"/>
</dbReference>
<dbReference type="AlphaFoldDB" id="G4CSJ2"/>
<feature type="transmembrane region" description="Helical" evidence="5">
    <location>
        <begin position="142"/>
        <end position="165"/>
    </location>
</feature>
<evidence type="ECO:0000313" key="7">
    <source>
        <dbReference type="Proteomes" id="UP000005336"/>
    </source>
</evidence>
<evidence type="ECO:0000256" key="2">
    <source>
        <dbReference type="ARBA" id="ARBA00022692"/>
    </source>
</evidence>
<dbReference type="OrthoDB" id="6956705at2"/>
<evidence type="ECO:0000256" key="4">
    <source>
        <dbReference type="ARBA" id="ARBA00023136"/>
    </source>
</evidence>
<comment type="subcellular location">
    <subcellularLocation>
        <location evidence="1">Membrane</location>
        <topology evidence="1">Multi-pass membrane protein</topology>
    </subcellularLocation>
</comment>
<dbReference type="InterPro" id="IPR007688">
    <property type="entry name" value="Conjugal_tfr_TrbL/VirB6"/>
</dbReference>
<evidence type="ECO:0000313" key="6">
    <source>
        <dbReference type="EMBL" id="EGZ44702.1"/>
    </source>
</evidence>
<dbReference type="GO" id="GO:0030255">
    <property type="term" value="P:protein secretion by the type IV secretion system"/>
    <property type="evidence" value="ECO:0007669"/>
    <property type="project" value="InterPro"/>
</dbReference>
<evidence type="ECO:0000256" key="1">
    <source>
        <dbReference type="ARBA" id="ARBA00004141"/>
    </source>
</evidence>
<dbReference type="STRING" id="1030841.HMPREF9370_2052"/>
<name>G4CSJ2_9NEIS</name>
<reference evidence="6 7" key="1">
    <citation type="submission" date="2011-06" db="EMBL/GenBank/DDBJ databases">
        <authorList>
            <person name="Muzny D."/>
            <person name="Qin X."/>
            <person name="Deng J."/>
            <person name="Jiang H."/>
            <person name="Liu Y."/>
            <person name="Qu J."/>
            <person name="Song X.-Z."/>
            <person name="Zhang L."/>
            <person name="Thornton R."/>
            <person name="Coyle M."/>
            <person name="Francisco L."/>
            <person name="Jackson L."/>
            <person name="Javaid M."/>
            <person name="Korchina V."/>
            <person name="Kovar C."/>
            <person name="Mata R."/>
            <person name="Mathew T."/>
            <person name="Ngo R."/>
            <person name="Nguyen L."/>
            <person name="Nguyen N."/>
            <person name="Okwuonu G."/>
            <person name="Ongeri F."/>
            <person name="Pham C."/>
            <person name="Simmons D."/>
            <person name="Wilczek-Boney K."/>
            <person name="Hale W."/>
            <person name="Jakkamsetti A."/>
            <person name="Pham P."/>
            <person name="Ruth R."/>
            <person name="San Lucas F."/>
            <person name="Warren J."/>
            <person name="Zhang J."/>
            <person name="Zhao Z."/>
            <person name="Zhou C."/>
            <person name="Zhu D."/>
            <person name="Lee S."/>
            <person name="Bess C."/>
            <person name="Blankenburg K."/>
            <person name="Forbes L."/>
            <person name="Fu Q."/>
            <person name="Gubbala S."/>
            <person name="Hirani K."/>
            <person name="Jayaseelan J.C."/>
            <person name="Lara F."/>
            <person name="Munidasa M."/>
            <person name="Palculict T."/>
            <person name="Patil S."/>
            <person name="Pu L.-L."/>
            <person name="Saada N."/>
            <person name="Tang L."/>
            <person name="Weissenberger G."/>
            <person name="Zhu Y."/>
            <person name="Hemphill L."/>
            <person name="Shang Y."/>
            <person name="Youmans B."/>
            <person name="Ayvaz T."/>
            <person name="Ross M."/>
            <person name="Santibanez J."/>
            <person name="Aqrawi P."/>
            <person name="Gross S."/>
            <person name="Joshi V."/>
            <person name="Fowler G."/>
            <person name="Nazareth L."/>
            <person name="Reid J."/>
            <person name="Worley K."/>
            <person name="Petrosino J."/>
            <person name="Highlander S."/>
            <person name="Gibbs R."/>
        </authorList>
    </citation>
    <scope>NUCLEOTIDE SEQUENCE [LARGE SCALE GENOMIC DNA]</scope>
    <source>
        <strain evidence="6 7">9715</strain>
    </source>
</reference>
<proteinExistence type="predicted"/>
<feature type="transmembrane region" description="Helical" evidence="5">
    <location>
        <begin position="196"/>
        <end position="218"/>
    </location>
</feature>
<dbReference type="RefSeq" id="WP_009117192.1">
    <property type="nucleotide sequence ID" value="NZ_JH165159.1"/>
</dbReference>
<dbReference type="EMBL" id="AGAZ01000068">
    <property type="protein sequence ID" value="EGZ44702.1"/>
    <property type="molecule type" value="Genomic_DNA"/>
</dbReference>
<dbReference type="GO" id="GO:0016020">
    <property type="term" value="C:membrane"/>
    <property type="evidence" value="ECO:0007669"/>
    <property type="project" value="UniProtKB-SubCell"/>
</dbReference>
<evidence type="ECO:0000256" key="5">
    <source>
        <dbReference type="SAM" id="Phobius"/>
    </source>
</evidence>
<feature type="transmembrane region" description="Helical" evidence="5">
    <location>
        <begin position="61"/>
        <end position="81"/>
    </location>
</feature>
<keyword evidence="7" id="KW-1185">Reference proteome</keyword>
<accession>G4CSJ2</accession>
<feature type="transmembrane region" description="Helical" evidence="5">
    <location>
        <begin position="30"/>
        <end position="49"/>
    </location>
</feature>
<evidence type="ECO:0000256" key="3">
    <source>
        <dbReference type="ARBA" id="ARBA00022989"/>
    </source>
</evidence>
<protein>
    <submittedName>
        <fullName evidence="6">TrbL/VirB6 plasmid conjugal transfer protein</fullName>
    </submittedName>
</protein>
<sequence>MTFFSEIAKIFGADLGQNLLQKSGNLISEISPLFQAAFACYILLVIVSYHGQNSAESMVDFVKRAVGWVVIIGLSFSPALFMKLANVIYELPDQLASSFVGGYKVDGSAMDTSWTELMKLSDKISEIHNEYTWYEIPAHLAIFFKVNLTVVFFGAIIIGVAFAYYMVAKISLALVLMLGPFFLGCLLFPSTRQYGINWIGSCLNYIITTCMFVLLTMVQMQAFDLAVNTFMTGNHFENAAAAEAMAPLFLLQAIVFLVVAFYIPNIASTLTGGAAVQGAARQLGQMAKAGGAAGRVAGRTIDAVAGAAGRRTGGTIAPNRRPS</sequence>
<dbReference type="PATRIC" id="fig|1030841.3.peg.2045"/>
<keyword evidence="2 5" id="KW-0812">Transmembrane</keyword>
<keyword evidence="4 5" id="KW-0472">Membrane</keyword>
<feature type="transmembrane region" description="Helical" evidence="5">
    <location>
        <begin position="239"/>
        <end position="263"/>
    </location>
</feature>
<gene>
    <name evidence="6" type="ORF">HMPREF9370_2052</name>
</gene>
<organism evidence="6 7">
    <name type="scientific">Neisseria wadsworthii 9715</name>
    <dbReference type="NCBI Taxonomy" id="1030841"/>
    <lineage>
        <taxon>Bacteria</taxon>
        <taxon>Pseudomonadati</taxon>
        <taxon>Pseudomonadota</taxon>
        <taxon>Betaproteobacteria</taxon>
        <taxon>Neisseriales</taxon>
        <taxon>Neisseriaceae</taxon>
        <taxon>Neisseria</taxon>
    </lineage>
</organism>
<dbReference type="Proteomes" id="UP000005336">
    <property type="component" value="Unassembled WGS sequence"/>
</dbReference>